<dbReference type="OMA" id="PWQEMNT"/>
<geneLocation type="mitochondrion" evidence="6"/>
<reference evidence="5 7" key="1">
    <citation type="submission" date="2015-02" db="EMBL/GenBank/DDBJ databases">
        <authorList>
            <person name="Chooi Y.-H."/>
        </authorList>
    </citation>
    <scope>NUCLEOTIDE SEQUENCE [LARGE SCALE GENOMIC DNA]</scope>
    <source>
        <strain evidence="5">E3</strain>
    </source>
</reference>
<evidence type="ECO:0000256" key="3">
    <source>
        <dbReference type="RuleBase" id="RU003616"/>
    </source>
</evidence>
<dbReference type="InterPro" id="IPR031107">
    <property type="entry name" value="Small_HSP"/>
</dbReference>
<keyword evidence="6" id="KW-0496">Mitochondrion</keyword>
<dbReference type="Gene3D" id="2.60.40.790">
    <property type="match status" value="1"/>
</dbReference>
<dbReference type="Proteomes" id="UP000039324">
    <property type="component" value="Unassembled WGS sequence"/>
</dbReference>
<evidence type="ECO:0000256" key="2">
    <source>
        <dbReference type="PROSITE-ProRule" id="PRU00285"/>
    </source>
</evidence>
<evidence type="ECO:0000259" key="4">
    <source>
        <dbReference type="PROSITE" id="PS01031"/>
    </source>
</evidence>
<accession>A0A0G4J6K6</accession>
<reference evidence="6 8" key="2">
    <citation type="submission" date="2018-03" db="EMBL/GenBank/DDBJ databases">
        <authorList>
            <person name="Fogelqvist J."/>
        </authorList>
    </citation>
    <scope>NUCLEOTIDE SEQUENCE [LARGE SCALE GENOMIC DNA]</scope>
</reference>
<name>A0A0G4J6K6_PLABS</name>
<dbReference type="STRING" id="37360.A0A0G4J6K6"/>
<feature type="domain" description="SHSP" evidence="4">
    <location>
        <begin position="24"/>
        <end position="134"/>
    </location>
</feature>
<dbReference type="EMBL" id="CDSF01000144">
    <property type="protein sequence ID" value="CEP03223.1"/>
    <property type="molecule type" value="Genomic_DNA"/>
</dbReference>
<keyword evidence="1" id="KW-0346">Stress response</keyword>
<dbReference type="AlphaFoldDB" id="A0A0G4J6K6"/>
<dbReference type="Pfam" id="PF00011">
    <property type="entry name" value="HSP20"/>
    <property type="match status" value="1"/>
</dbReference>
<dbReference type="OrthoDB" id="1431247at2759"/>
<dbReference type="InterPro" id="IPR002068">
    <property type="entry name" value="A-crystallin/Hsp20_dom"/>
</dbReference>
<sequence>MSIQLFEFLQPSNFERRLFGRSDWGRTTSSLKLEFKESETAYNLTVETPGIAKQDIKLDVENGVLTVTAECKQERSGEKDHVHFSERSYGASSRSIRLPRNVAADRITARHENGVLTVDIPKQDSDASSSIQIQ</sequence>
<evidence type="ECO:0000313" key="8">
    <source>
        <dbReference type="Proteomes" id="UP000290189"/>
    </source>
</evidence>
<protein>
    <recommendedName>
        <fullName evidence="4">SHSP domain-containing protein</fullName>
    </recommendedName>
</protein>
<dbReference type="PROSITE" id="PS01031">
    <property type="entry name" value="SHSP"/>
    <property type="match status" value="1"/>
</dbReference>
<proteinExistence type="inferred from homology"/>
<evidence type="ECO:0000313" key="7">
    <source>
        <dbReference type="Proteomes" id="UP000039324"/>
    </source>
</evidence>
<comment type="similarity">
    <text evidence="2 3">Belongs to the small heat shock protein (HSP20) family.</text>
</comment>
<dbReference type="SUPFAM" id="SSF49764">
    <property type="entry name" value="HSP20-like chaperones"/>
    <property type="match status" value="1"/>
</dbReference>
<dbReference type="EMBL" id="OVEO01000004">
    <property type="protein sequence ID" value="SPQ95463.1"/>
    <property type="molecule type" value="Genomic_DNA"/>
</dbReference>
<gene>
    <name evidence="5" type="ORF">PBRA_002983</name>
    <name evidence="6" type="ORF">PLBR_LOCUS2678</name>
</gene>
<dbReference type="PANTHER" id="PTHR11527">
    <property type="entry name" value="HEAT-SHOCK PROTEIN 20 FAMILY MEMBER"/>
    <property type="match status" value="1"/>
</dbReference>
<dbReference type="Proteomes" id="UP000290189">
    <property type="component" value="Unassembled WGS sequence"/>
</dbReference>
<organism evidence="5 7">
    <name type="scientific">Plasmodiophora brassicae</name>
    <name type="common">Clubroot disease agent</name>
    <dbReference type="NCBI Taxonomy" id="37360"/>
    <lineage>
        <taxon>Eukaryota</taxon>
        <taxon>Sar</taxon>
        <taxon>Rhizaria</taxon>
        <taxon>Endomyxa</taxon>
        <taxon>Phytomyxea</taxon>
        <taxon>Plasmodiophorida</taxon>
        <taxon>Plasmodiophoridae</taxon>
        <taxon>Plasmodiophora</taxon>
    </lineage>
</organism>
<dbReference type="CDD" id="cd06464">
    <property type="entry name" value="ACD_sHsps-like"/>
    <property type="match status" value="1"/>
</dbReference>
<evidence type="ECO:0000313" key="6">
    <source>
        <dbReference type="EMBL" id="SPQ95463.1"/>
    </source>
</evidence>
<evidence type="ECO:0000256" key="1">
    <source>
        <dbReference type="ARBA" id="ARBA00023016"/>
    </source>
</evidence>
<evidence type="ECO:0000313" key="5">
    <source>
        <dbReference type="EMBL" id="CEP03223.1"/>
    </source>
</evidence>
<keyword evidence="7" id="KW-1185">Reference proteome</keyword>
<dbReference type="InterPro" id="IPR008978">
    <property type="entry name" value="HSP20-like_chaperone"/>
</dbReference>